<dbReference type="AlphaFoldDB" id="A0A373FAL8"/>
<proteinExistence type="predicted"/>
<sequence>MNHTSLARWAQLALIGSTAALISGCATMEEASTSFSCMLARVTNSADPRCGAPITTGGGAAPATPTTGGQNERFARLQAALDQEAQQATALQAQAVQAMQRLPARQRAVAGPVHTRPVPITDGQSGVTSQLQSFSSLSVDMPLAAKGRNEYSRAMDALKELANELADNRGSSTILVEQSEADVSAGRVNTSSGTTQTKNGKPVTVRKKVDSSLPAGMERYTIEAGEIRGKL</sequence>
<feature type="chain" id="PRO_5017086147" description="Lipoprotein" evidence="3">
    <location>
        <begin position="29"/>
        <end position="231"/>
    </location>
</feature>
<keyword evidence="5" id="KW-1185">Reference proteome</keyword>
<feature type="coiled-coil region" evidence="1">
    <location>
        <begin position="74"/>
        <end position="101"/>
    </location>
</feature>
<evidence type="ECO:0000256" key="3">
    <source>
        <dbReference type="SAM" id="SignalP"/>
    </source>
</evidence>
<feature type="region of interest" description="Disordered" evidence="2">
    <location>
        <begin position="181"/>
        <end position="204"/>
    </location>
</feature>
<dbReference type="EMBL" id="QURR01000030">
    <property type="protein sequence ID" value="RGE41188.1"/>
    <property type="molecule type" value="Genomic_DNA"/>
</dbReference>
<evidence type="ECO:0000256" key="2">
    <source>
        <dbReference type="SAM" id="MobiDB-lite"/>
    </source>
</evidence>
<feature type="compositionally biased region" description="Polar residues" evidence="2">
    <location>
        <begin position="187"/>
        <end position="199"/>
    </location>
</feature>
<evidence type="ECO:0000313" key="5">
    <source>
        <dbReference type="Proteomes" id="UP000261948"/>
    </source>
</evidence>
<comment type="caution">
    <text evidence="4">The sequence shown here is derived from an EMBL/GenBank/DDBJ whole genome shotgun (WGS) entry which is preliminary data.</text>
</comment>
<dbReference type="OrthoDB" id="8793902at2"/>
<evidence type="ECO:0000256" key="1">
    <source>
        <dbReference type="SAM" id="Coils"/>
    </source>
</evidence>
<keyword evidence="1" id="KW-0175">Coiled coil</keyword>
<evidence type="ECO:0000313" key="4">
    <source>
        <dbReference type="EMBL" id="RGE41188.1"/>
    </source>
</evidence>
<feature type="signal peptide" evidence="3">
    <location>
        <begin position="1"/>
        <end position="28"/>
    </location>
</feature>
<evidence type="ECO:0008006" key="6">
    <source>
        <dbReference type="Google" id="ProtNLM"/>
    </source>
</evidence>
<keyword evidence="3" id="KW-0732">Signal</keyword>
<accession>A0A373FAL8</accession>
<gene>
    <name evidence="4" type="ORF">DZC30_19095</name>
</gene>
<dbReference type="Proteomes" id="UP000261948">
    <property type="component" value="Unassembled WGS sequence"/>
</dbReference>
<protein>
    <recommendedName>
        <fullName evidence="6">Lipoprotein</fullName>
    </recommendedName>
</protein>
<reference evidence="4 5" key="1">
    <citation type="submission" date="2018-08" db="EMBL/GenBank/DDBJ databases">
        <title>Comamonas testosteroni strain SWCO2.</title>
        <authorList>
            <person name="Jiang N."/>
            <person name="Zhang X.Z."/>
        </authorList>
    </citation>
    <scope>NUCLEOTIDE SEQUENCE [LARGE SCALE GENOMIC DNA]</scope>
    <source>
        <strain evidence="4 5">SWCO2</strain>
    </source>
</reference>
<organism evidence="4 5">
    <name type="scientific">Comamonas testosteroni</name>
    <name type="common">Pseudomonas testosteroni</name>
    <dbReference type="NCBI Taxonomy" id="285"/>
    <lineage>
        <taxon>Bacteria</taxon>
        <taxon>Pseudomonadati</taxon>
        <taxon>Pseudomonadota</taxon>
        <taxon>Betaproteobacteria</taxon>
        <taxon>Burkholderiales</taxon>
        <taxon>Comamonadaceae</taxon>
        <taxon>Comamonas</taxon>
    </lineage>
</organism>
<name>A0A373FAL8_COMTE</name>